<comment type="caution">
    <text evidence="1">The sequence shown here is derived from an EMBL/GenBank/DDBJ whole genome shotgun (WGS) entry which is preliminary data.</text>
</comment>
<evidence type="ECO:0000313" key="1">
    <source>
        <dbReference type="EMBL" id="EMG36525.1"/>
    </source>
</evidence>
<sequence length="34" mass="3754">MLTQEQGNACTGLDVPVRIIVRVPSFGQQRLEVV</sequence>
<accession>M5PR50</accession>
<dbReference type="EMBL" id="AOSV01000029">
    <property type="protein sequence ID" value="EMG36525.1"/>
    <property type="molecule type" value="Genomic_DNA"/>
</dbReference>
<dbReference type="PATRIC" id="fig|1262666.3.peg.2575"/>
<protein>
    <submittedName>
        <fullName evidence="1">Uncharacterized protein</fullName>
    </submittedName>
</protein>
<dbReference type="AlphaFoldDB" id="M5PR50"/>
<evidence type="ECO:0000313" key="2">
    <source>
        <dbReference type="Proteomes" id="UP000011922"/>
    </source>
</evidence>
<gene>
    <name evidence="1" type="ORF">PCS_02537</name>
</gene>
<name>M5PR50_DESAF</name>
<proteinExistence type="predicted"/>
<reference evidence="1 2" key="1">
    <citation type="journal article" date="2013" name="Genome Announc.">
        <title>Draft Genome Sequence for Desulfovibrio africanus Strain PCS.</title>
        <authorList>
            <person name="Brown S.D."/>
            <person name="Utturkar S.M."/>
            <person name="Arkin A.P."/>
            <person name="Deutschbauer A.M."/>
            <person name="Elias D.A."/>
            <person name="Hazen T.C."/>
            <person name="Chakraborty R."/>
        </authorList>
    </citation>
    <scope>NUCLEOTIDE SEQUENCE [LARGE SCALE GENOMIC DNA]</scope>
    <source>
        <strain evidence="1 2">PCS</strain>
    </source>
</reference>
<dbReference type="Proteomes" id="UP000011922">
    <property type="component" value="Unassembled WGS sequence"/>
</dbReference>
<organism evidence="1 2">
    <name type="scientific">Desulfocurvibacter africanus PCS</name>
    <dbReference type="NCBI Taxonomy" id="1262666"/>
    <lineage>
        <taxon>Bacteria</taxon>
        <taxon>Pseudomonadati</taxon>
        <taxon>Thermodesulfobacteriota</taxon>
        <taxon>Desulfovibrionia</taxon>
        <taxon>Desulfovibrionales</taxon>
        <taxon>Desulfovibrionaceae</taxon>
        <taxon>Desulfocurvibacter</taxon>
    </lineage>
</organism>